<dbReference type="EMBL" id="SZYD01002791">
    <property type="protein sequence ID" value="KAC9138554.1"/>
    <property type="molecule type" value="Genomic_DNA"/>
</dbReference>
<evidence type="ECO:0000313" key="2">
    <source>
        <dbReference type="Proteomes" id="UP000326396"/>
    </source>
</evidence>
<comment type="caution">
    <text evidence="1">The sequence shown here is derived from an EMBL/GenBank/DDBJ whole genome shotgun (WGS) entry which is preliminary data.</text>
</comment>
<organism evidence="1 2">
    <name type="scientific">Mikania micrantha</name>
    <name type="common">bitter vine</name>
    <dbReference type="NCBI Taxonomy" id="192012"/>
    <lineage>
        <taxon>Eukaryota</taxon>
        <taxon>Viridiplantae</taxon>
        <taxon>Streptophyta</taxon>
        <taxon>Embryophyta</taxon>
        <taxon>Tracheophyta</taxon>
        <taxon>Spermatophyta</taxon>
        <taxon>Magnoliopsida</taxon>
        <taxon>eudicotyledons</taxon>
        <taxon>Gunneridae</taxon>
        <taxon>Pentapetalae</taxon>
        <taxon>asterids</taxon>
        <taxon>campanulids</taxon>
        <taxon>Asterales</taxon>
        <taxon>Asteraceae</taxon>
        <taxon>Asteroideae</taxon>
        <taxon>Heliantheae alliance</taxon>
        <taxon>Eupatorieae</taxon>
        <taxon>Mikania</taxon>
    </lineage>
</organism>
<proteinExistence type="predicted"/>
<protein>
    <submittedName>
        <fullName evidence="1">Uncharacterized protein</fullName>
    </submittedName>
</protein>
<gene>
    <name evidence="1" type="ORF">E3N88_46316</name>
</gene>
<sequence length="93" mass="10402">MYGKRMNNELEVQTAVRIGRSTAKAQTAVWFRLIDVVNTPMTLMQSSNSLFISKFRPSSVSQIGMGIPMTSLRVRNGKKGKTDNPTLHGFQEI</sequence>
<accession>A0A5N6L6P0</accession>
<keyword evidence="2" id="KW-1185">Reference proteome</keyword>
<evidence type="ECO:0000313" key="1">
    <source>
        <dbReference type="EMBL" id="KAC9138554.1"/>
    </source>
</evidence>
<name>A0A5N6L6P0_9ASTR</name>
<reference evidence="1 2" key="1">
    <citation type="submission" date="2019-05" db="EMBL/GenBank/DDBJ databases">
        <title>Mikania micrantha, genome provides insights into the molecular mechanism of rapid growth.</title>
        <authorList>
            <person name="Liu B."/>
        </authorList>
    </citation>
    <scope>NUCLEOTIDE SEQUENCE [LARGE SCALE GENOMIC DNA]</scope>
    <source>
        <strain evidence="1">NLD-2019</strain>
        <tissue evidence="1">Leaf</tissue>
    </source>
</reference>
<dbReference type="AlphaFoldDB" id="A0A5N6L6P0"/>
<dbReference type="Proteomes" id="UP000326396">
    <property type="component" value="Unassembled WGS sequence"/>
</dbReference>